<name>A0A4U6XGB2_9PEZI</name>
<evidence type="ECO:0000313" key="5">
    <source>
        <dbReference type="Proteomes" id="UP000310108"/>
    </source>
</evidence>
<dbReference type="EMBL" id="PJEX01000208">
    <property type="protein sequence ID" value="TKW53027.1"/>
    <property type="molecule type" value="Genomic_DNA"/>
</dbReference>
<feature type="compositionally biased region" description="Polar residues" evidence="2">
    <location>
        <begin position="143"/>
        <end position="155"/>
    </location>
</feature>
<dbReference type="Pfam" id="PF00096">
    <property type="entry name" value="zf-C2H2"/>
    <property type="match status" value="1"/>
</dbReference>
<accession>A0A4U6XGB2</accession>
<dbReference type="GO" id="GO:0003700">
    <property type="term" value="F:DNA-binding transcription factor activity"/>
    <property type="evidence" value="ECO:0007669"/>
    <property type="project" value="InterPro"/>
</dbReference>
<keyword evidence="1" id="KW-0862">Zinc</keyword>
<sequence>MAYFYEQVQGGPLPHEQVYYGHQNFSQIPMSYLESSSSSDSSTPVDPSFPFYPPEPQYQTPWPVNQTHQIQQYMEGPRTAFFVPEYAQVFHNIARPTQESTTLPPASQRRHGSPCSQQTLSSSDSNSPPTESDVLPATPPDCSATSPSMQPKQYTGDWETQQYRSHTLLGLGKQGTVFVNPHEVNISQAIFEEETTPTPFDHSRTFSFCCSDSDESSVPQQSAFSSHEMTSEALETIVKQEFPTAEPFYQPSYPDSELSEQDSFELTTKTEPLSSLDDKKESDYMPEHHTRKRSRNTHTRQTYSSGSTRERKRPRVGSDTGGLPTSLPNAPLHSTRKPKIVCTECKTPFSDESTYQKHMKQHHTRPFACIFSYAGCPSTFASKNEWKRHVSSQHLALQYWLCVQDGCSKTTNPPTKRRSVSSSSCSVSSTPPALPNGAIFNRKDLYTQHVRRMHVPPHVRKAQKLKKPTPEWDGHLKDLQAEAEQTRCDLPQYMSCPAGDCGHEFNGPQAWDERMEHVARHLERAADGKEPAVHFGGENDLTLTQWASSPGVYVVRQTNTPGNWELINPLRGDIGPSSGNGKGGSSGGKALSSLREIVVAACSDEDAEGEEED</sequence>
<feature type="region of interest" description="Disordered" evidence="2">
    <location>
        <begin position="242"/>
        <end position="334"/>
    </location>
</feature>
<feature type="compositionally biased region" description="Low complexity" evidence="2">
    <location>
        <begin position="113"/>
        <end position="133"/>
    </location>
</feature>
<dbReference type="PROSITE" id="PS00028">
    <property type="entry name" value="ZINC_FINGER_C2H2_1"/>
    <property type="match status" value="1"/>
</dbReference>
<dbReference type="PANTHER" id="PTHR23225:SF2">
    <property type="entry name" value="AT09679P-RELATED"/>
    <property type="match status" value="1"/>
</dbReference>
<feature type="compositionally biased region" description="Basic and acidic residues" evidence="2">
    <location>
        <begin position="276"/>
        <end position="288"/>
    </location>
</feature>
<reference evidence="4 5" key="1">
    <citation type="journal article" date="2019" name="PLoS ONE">
        <title>Comparative genome analysis indicates high evolutionary potential of pathogenicity genes in Colletotrichum tanaceti.</title>
        <authorList>
            <person name="Lelwala R.V."/>
            <person name="Korhonen P.K."/>
            <person name="Young N.D."/>
            <person name="Scott J.B."/>
            <person name="Ades P.A."/>
            <person name="Gasser R.B."/>
            <person name="Taylor P.W.J."/>
        </authorList>
    </citation>
    <scope>NUCLEOTIDE SEQUENCE [LARGE SCALE GENOMIC DNA]</scope>
    <source>
        <strain evidence="4">BRIP57314</strain>
    </source>
</reference>
<feature type="region of interest" description="Disordered" evidence="2">
    <location>
        <begin position="32"/>
        <end position="62"/>
    </location>
</feature>
<gene>
    <name evidence="4" type="ORF">CTA1_5515</name>
</gene>
<dbReference type="PROSITE" id="PS50157">
    <property type="entry name" value="ZINC_FINGER_C2H2_2"/>
    <property type="match status" value="1"/>
</dbReference>
<dbReference type="Gene3D" id="3.30.160.60">
    <property type="entry name" value="Classic Zinc Finger"/>
    <property type="match status" value="1"/>
</dbReference>
<dbReference type="OrthoDB" id="5388486at2759"/>
<feature type="compositionally biased region" description="Low complexity" evidence="2">
    <location>
        <begin position="420"/>
        <end position="429"/>
    </location>
</feature>
<feature type="region of interest" description="Disordered" evidence="2">
    <location>
        <begin position="411"/>
        <end position="431"/>
    </location>
</feature>
<comment type="caution">
    <text evidence="4">The sequence shown here is derived from an EMBL/GenBank/DDBJ whole genome shotgun (WGS) entry which is preliminary data.</text>
</comment>
<evidence type="ECO:0000256" key="1">
    <source>
        <dbReference type="PROSITE-ProRule" id="PRU00042"/>
    </source>
</evidence>
<keyword evidence="5" id="KW-1185">Reference proteome</keyword>
<evidence type="ECO:0000313" key="4">
    <source>
        <dbReference type="EMBL" id="TKW53027.1"/>
    </source>
</evidence>
<dbReference type="STRING" id="1306861.A0A4U6XGB2"/>
<dbReference type="Proteomes" id="UP000310108">
    <property type="component" value="Unassembled WGS sequence"/>
</dbReference>
<evidence type="ECO:0000256" key="2">
    <source>
        <dbReference type="SAM" id="MobiDB-lite"/>
    </source>
</evidence>
<dbReference type="InterPro" id="IPR039970">
    <property type="entry name" value="TF_Grauzone"/>
</dbReference>
<dbReference type="InterPro" id="IPR013087">
    <property type="entry name" value="Znf_C2H2_type"/>
</dbReference>
<protein>
    <recommendedName>
        <fullName evidence="3">C2H2-type domain-containing protein</fullName>
    </recommendedName>
</protein>
<evidence type="ECO:0000259" key="3">
    <source>
        <dbReference type="PROSITE" id="PS50157"/>
    </source>
</evidence>
<feature type="domain" description="C2H2-type" evidence="3">
    <location>
        <begin position="340"/>
        <end position="368"/>
    </location>
</feature>
<dbReference type="SMART" id="SM00355">
    <property type="entry name" value="ZnF_C2H2"/>
    <property type="match status" value="2"/>
</dbReference>
<dbReference type="AlphaFoldDB" id="A0A4U6XGB2"/>
<feature type="compositionally biased region" description="Basic residues" evidence="2">
    <location>
        <begin position="289"/>
        <end position="298"/>
    </location>
</feature>
<keyword evidence="1" id="KW-0479">Metal-binding</keyword>
<dbReference type="GO" id="GO:0008270">
    <property type="term" value="F:zinc ion binding"/>
    <property type="evidence" value="ECO:0007669"/>
    <property type="project" value="UniProtKB-KW"/>
</dbReference>
<feature type="region of interest" description="Disordered" evidence="2">
    <location>
        <begin position="571"/>
        <end position="590"/>
    </location>
</feature>
<feature type="region of interest" description="Disordered" evidence="2">
    <location>
        <begin position="99"/>
        <end position="155"/>
    </location>
</feature>
<proteinExistence type="predicted"/>
<dbReference type="PANTHER" id="PTHR23225">
    <property type="entry name" value="ZINC FINGER PROTEIN"/>
    <property type="match status" value="1"/>
</dbReference>
<keyword evidence="1" id="KW-0863">Zinc-finger</keyword>
<organism evidence="4 5">
    <name type="scientific">Colletotrichum tanaceti</name>
    <dbReference type="NCBI Taxonomy" id="1306861"/>
    <lineage>
        <taxon>Eukaryota</taxon>
        <taxon>Fungi</taxon>
        <taxon>Dikarya</taxon>
        <taxon>Ascomycota</taxon>
        <taxon>Pezizomycotina</taxon>
        <taxon>Sordariomycetes</taxon>
        <taxon>Hypocreomycetidae</taxon>
        <taxon>Glomerellales</taxon>
        <taxon>Glomerellaceae</taxon>
        <taxon>Colletotrichum</taxon>
        <taxon>Colletotrichum destructivum species complex</taxon>
    </lineage>
</organism>
<feature type="compositionally biased region" description="Gly residues" evidence="2">
    <location>
        <begin position="578"/>
        <end position="587"/>
    </location>
</feature>
<feature type="compositionally biased region" description="Polar residues" evidence="2">
    <location>
        <begin position="264"/>
        <end position="273"/>
    </location>
</feature>